<dbReference type="Proteomes" id="UP000317273">
    <property type="component" value="Segment"/>
</dbReference>
<name>A0A516KRH4_9CAUD</name>
<dbReference type="RefSeq" id="YP_010054606.1">
    <property type="nucleotide sequence ID" value="NC_054655.1"/>
</dbReference>
<keyword evidence="3" id="KW-1185">Reference proteome</keyword>
<protein>
    <submittedName>
        <fullName evidence="2">Uncharacterized protein</fullName>
    </submittedName>
</protein>
<dbReference type="EMBL" id="MN062705">
    <property type="protein sequence ID" value="QDP44245.1"/>
    <property type="molecule type" value="Genomic_DNA"/>
</dbReference>
<feature type="compositionally biased region" description="Low complexity" evidence="1">
    <location>
        <begin position="19"/>
        <end position="32"/>
    </location>
</feature>
<sequence length="135" mass="15022">MSDETTTETKPTTKRAPRKTATATKTVTPTERVLAEVADERTKQDERWGEQNHPLIGGLTPKPRLVAEYAREENHWQEINKHRVRLGAMGWDSIAAEELFEAVSARDLAEARAEYVQLAAVAVAAVEAIDRGITQ</sequence>
<proteinExistence type="predicted"/>
<evidence type="ECO:0000313" key="2">
    <source>
        <dbReference type="EMBL" id="QDP44245.1"/>
    </source>
</evidence>
<evidence type="ECO:0000313" key="3">
    <source>
        <dbReference type="Proteomes" id="UP000317273"/>
    </source>
</evidence>
<feature type="compositionally biased region" description="Basic and acidic residues" evidence="1">
    <location>
        <begin position="38"/>
        <end position="50"/>
    </location>
</feature>
<feature type="region of interest" description="Disordered" evidence="1">
    <location>
        <begin position="1"/>
        <end position="59"/>
    </location>
</feature>
<reference evidence="2 3" key="1">
    <citation type="submission" date="2019-06" db="EMBL/GenBank/DDBJ databases">
        <authorList>
            <person name="Lopez J."/>
            <person name="Ball K.N."/>
            <person name="Bhuiyan S."/>
            <person name="Nayek S."/>
            <person name="Sivoravong A."/>
            <person name="Hughes L.E."/>
            <person name="Garlena R.A."/>
            <person name="Russell D.A."/>
            <person name="Pope W.H."/>
            <person name="Jacobs-Sera D."/>
            <person name="Hatfull G.F."/>
        </authorList>
    </citation>
    <scope>NUCLEOTIDE SEQUENCE [LARGE SCALE GENOMIC DNA]</scope>
</reference>
<evidence type="ECO:0000256" key="1">
    <source>
        <dbReference type="SAM" id="MobiDB-lite"/>
    </source>
</evidence>
<organism evidence="2 3">
    <name type="scientific">Streptomyces phage Celia</name>
    <dbReference type="NCBI Taxonomy" id="2590946"/>
    <lineage>
        <taxon>Viruses</taxon>
        <taxon>Duplodnaviria</taxon>
        <taxon>Heunggongvirae</taxon>
        <taxon>Uroviricota</taxon>
        <taxon>Caudoviricetes</taxon>
        <taxon>Arquatrovirinae</taxon>
        <taxon>Celiavirus</taxon>
        <taxon>Celiavirus celia</taxon>
    </lineage>
</organism>
<dbReference type="KEGG" id="vg:64470523"/>
<accession>A0A516KRH4</accession>
<gene>
    <name evidence="2" type="primary">42</name>
    <name evidence="2" type="ORF">SEA_CELIA_42</name>
</gene>
<dbReference type="GeneID" id="64470523"/>